<reference evidence="4 6" key="2">
    <citation type="journal article" date="2019" name="Genome Biol. Evol.">
        <title>Insights into the evolution of the New World diploid cottons (Gossypium, subgenus Houzingenia) based on genome sequencing.</title>
        <authorList>
            <person name="Grover C.E."/>
            <person name="Arick M.A. 2nd"/>
            <person name="Thrash A."/>
            <person name="Conover J.L."/>
            <person name="Sanders W.S."/>
            <person name="Peterson D.G."/>
            <person name="Frelichowski J.E."/>
            <person name="Scheffler J.A."/>
            <person name="Scheffler B.E."/>
            <person name="Wendel J.F."/>
        </authorList>
    </citation>
    <scope>NUCLEOTIDE SEQUENCE [LARGE SCALE GENOMIC DNA]</scope>
    <source>
        <strain evidence="4">8</strain>
        <tissue evidence="4">Leaf</tissue>
    </source>
</reference>
<keyword evidence="2" id="KW-1133">Transmembrane helix</keyword>
<organism evidence="3 5">
    <name type="scientific">Gossypium raimondii</name>
    <name type="common">Peruvian cotton</name>
    <name type="synonym">Gossypium klotzschianum subsp. raimondii</name>
    <dbReference type="NCBI Taxonomy" id="29730"/>
    <lineage>
        <taxon>Eukaryota</taxon>
        <taxon>Viridiplantae</taxon>
        <taxon>Streptophyta</taxon>
        <taxon>Embryophyta</taxon>
        <taxon>Tracheophyta</taxon>
        <taxon>Spermatophyta</taxon>
        <taxon>Magnoliopsida</taxon>
        <taxon>eudicotyledons</taxon>
        <taxon>Gunneridae</taxon>
        <taxon>Pentapetalae</taxon>
        <taxon>rosids</taxon>
        <taxon>malvids</taxon>
        <taxon>Malvales</taxon>
        <taxon>Malvaceae</taxon>
        <taxon>Malvoideae</taxon>
        <taxon>Gossypium</taxon>
    </lineage>
</organism>
<dbReference type="AlphaFoldDB" id="A0A0D2TQF6"/>
<gene>
    <name evidence="3" type="ORF">B456_009G149700</name>
    <name evidence="4" type="ORF">Gorai_011901</name>
</gene>
<protein>
    <recommendedName>
        <fullName evidence="7">Espin-like</fullName>
    </recommendedName>
</protein>
<name>A0A0D2TQF6_GOSRA</name>
<keyword evidence="5" id="KW-1185">Reference proteome</keyword>
<dbReference type="Proteomes" id="UP000032304">
    <property type="component" value="Chromosome 9"/>
</dbReference>
<proteinExistence type="predicted"/>
<dbReference type="OMA" id="MVILFIM"/>
<evidence type="ECO:0008006" key="7">
    <source>
        <dbReference type="Google" id="ProtNLM"/>
    </source>
</evidence>
<feature type="compositionally biased region" description="Pro residues" evidence="1">
    <location>
        <begin position="62"/>
        <end position="94"/>
    </location>
</feature>
<evidence type="ECO:0000313" key="3">
    <source>
        <dbReference type="EMBL" id="KJB57136.1"/>
    </source>
</evidence>
<evidence type="ECO:0000256" key="2">
    <source>
        <dbReference type="SAM" id="Phobius"/>
    </source>
</evidence>
<evidence type="ECO:0000313" key="6">
    <source>
        <dbReference type="Proteomes" id="UP000593578"/>
    </source>
</evidence>
<feature type="transmembrane region" description="Helical" evidence="2">
    <location>
        <begin position="6"/>
        <end position="26"/>
    </location>
</feature>
<dbReference type="EMBL" id="JABEZZ010000009">
    <property type="protein sequence ID" value="MBA0595020.1"/>
    <property type="molecule type" value="Genomic_DNA"/>
</dbReference>
<dbReference type="EMBL" id="CM001748">
    <property type="protein sequence ID" value="KJB57136.1"/>
    <property type="molecule type" value="Genomic_DNA"/>
</dbReference>
<sequence length="110" mass="11704">MGYVLVVSLPMVILFIMLSFGCFVMGRNKGRQEGRALAAQELGINPQSQGMVSVVDGVMVPPGTPPAPPPPHQHPAFPSVPSPHQPAFPSPTPHQPNTLYLKQQNGMIAA</sequence>
<reference evidence="3 5" key="1">
    <citation type="journal article" date="2012" name="Nature">
        <title>Repeated polyploidization of Gossypium genomes and the evolution of spinnable cotton fibres.</title>
        <authorList>
            <person name="Paterson A.H."/>
            <person name="Wendel J.F."/>
            <person name="Gundlach H."/>
            <person name="Guo H."/>
            <person name="Jenkins J."/>
            <person name="Jin D."/>
            <person name="Llewellyn D."/>
            <person name="Showmaker K.C."/>
            <person name="Shu S."/>
            <person name="Udall J."/>
            <person name="Yoo M.J."/>
            <person name="Byers R."/>
            <person name="Chen W."/>
            <person name="Doron-Faigenboim A."/>
            <person name="Duke M.V."/>
            <person name="Gong L."/>
            <person name="Grimwood J."/>
            <person name="Grover C."/>
            <person name="Grupp K."/>
            <person name="Hu G."/>
            <person name="Lee T.H."/>
            <person name="Li J."/>
            <person name="Lin L."/>
            <person name="Liu T."/>
            <person name="Marler B.S."/>
            <person name="Page J.T."/>
            <person name="Roberts A.W."/>
            <person name="Romanel E."/>
            <person name="Sanders W.S."/>
            <person name="Szadkowski E."/>
            <person name="Tan X."/>
            <person name="Tang H."/>
            <person name="Xu C."/>
            <person name="Wang J."/>
            <person name="Wang Z."/>
            <person name="Zhang D."/>
            <person name="Zhang L."/>
            <person name="Ashrafi H."/>
            <person name="Bedon F."/>
            <person name="Bowers J.E."/>
            <person name="Brubaker C.L."/>
            <person name="Chee P.W."/>
            <person name="Das S."/>
            <person name="Gingle A.R."/>
            <person name="Haigler C.H."/>
            <person name="Harker D."/>
            <person name="Hoffmann L.V."/>
            <person name="Hovav R."/>
            <person name="Jones D.C."/>
            <person name="Lemke C."/>
            <person name="Mansoor S."/>
            <person name="ur Rahman M."/>
            <person name="Rainville L.N."/>
            <person name="Rambani A."/>
            <person name="Reddy U.K."/>
            <person name="Rong J.K."/>
            <person name="Saranga Y."/>
            <person name="Scheffler B.E."/>
            <person name="Scheffler J.A."/>
            <person name="Stelly D.M."/>
            <person name="Triplett B.A."/>
            <person name="Van Deynze A."/>
            <person name="Vaslin M.F."/>
            <person name="Waghmare V.N."/>
            <person name="Walford S.A."/>
            <person name="Wright R.J."/>
            <person name="Zaki E.A."/>
            <person name="Zhang T."/>
            <person name="Dennis E.S."/>
            <person name="Mayer K.F."/>
            <person name="Peterson D.G."/>
            <person name="Rokhsar D.S."/>
            <person name="Wang X."/>
            <person name="Schmutz J."/>
        </authorList>
    </citation>
    <scope>NUCLEOTIDE SEQUENCE [LARGE SCALE GENOMIC DNA]</scope>
</reference>
<evidence type="ECO:0000256" key="1">
    <source>
        <dbReference type="SAM" id="MobiDB-lite"/>
    </source>
</evidence>
<evidence type="ECO:0000313" key="5">
    <source>
        <dbReference type="Proteomes" id="UP000032304"/>
    </source>
</evidence>
<reference evidence="4" key="3">
    <citation type="submission" date="2020-04" db="EMBL/GenBank/DDBJ databases">
        <authorList>
            <person name="Grover C.E."/>
            <person name="Arick M.A. II"/>
            <person name="Thrash A."/>
            <person name="Conover J.L."/>
            <person name="Sanders W.S."/>
            <person name="Peterson D.G."/>
            <person name="Scheffler J.A."/>
            <person name="Scheffler B.E."/>
            <person name="Wendel J.F."/>
        </authorList>
    </citation>
    <scope>NUCLEOTIDE SEQUENCE</scope>
    <source>
        <strain evidence="4">8</strain>
        <tissue evidence="4">Leaf</tissue>
    </source>
</reference>
<keyword evidence="2" id="KW-0472">Membrane</keyword>
<dbReference type="Proteomes" id="UP000593578">
    <property type="component" value="Unassembled WGS sequence"/>
</dbReference>
<accession>A0A0D2TQF6</accession>
<evidence type="ECO:0000313" key="4">
    <source>
        <dbReference type="EMBL" id="MBA0595020.1"/>
    </source>
</evidence>
<keyword evidence="2" id="KW-0812">Transmembrane</keyword>
<feature type="region of interest" description="Disordered" evidence="1">
    <location>
        <begin position="59"/>
        <end position="98"/>
    </location>
</feature>
<dbReference type="Gramene" id="KJB57136">
    <property type="protein sequence ID" value="KJB57136"/>
    <property type="gene ID" value="B456_009G149700"/>
</dbReference>